<name>A0A3R6E382_9BACT</name>
<evidence type="ECO:0000313" key="2">
    <source>
        <dbReference type="EMBL" id="RHG64771.1"/>
    </source>
</evidence>
<organism evidence="2 3">
    <name type="scientific">Segatella copri</name>
    <dbReference type="NCBI Taxonomy" id="165179"/>
    <lineage>
        <taxon>Bacteria</taxon>
        <taxon>Pseudomonadati</taxon>
        <taxon>Bacteroidota</taxon>
        <taxon>Bacteroidia</taxon>
        <taxon>Bacteroidales</taxon>
        <taxon>Prevotellaceae</taxon>
        <taxon>Segatella</taxon>
    </lineage>
</organism>
<dbReference type="Proteomes" id="UP001209168">
    <property type="component" value="Unassembled WGS sequence"/>
</dbReference>
<accession>A0A3R6E382</accession>
<gene>
    <name evidence="2" type="ORF">DW250_09985</name>
    <name evidence="1" type="ORF">ONT23_00505</name>
</gene>
<dbReference type="EMBL" id="JAPDVH010000001">
    <property type="protein sequence ID" value="MCW4154044.1"/>
    <property type="molecule type" value="Genomic_DNA"/>
</dbReference>
<evidence type="ECO:0000313" key="3">
    <source>
        <dbReference type="Proteomes" id="UP000286501"/>
    </source>
</evidence>
<dbReference type="RefSeq" id="WP_118201107.1">
    <property type="nucleotide sequence ID" value="NZ_JAPDVH010000001.1"/>
</dbReference>
<dbReference type="Proteomes" id="UP000286501">
    <property type="component" value="Unassembled WGS sequence"/>
</dbReference>
<protein>
    <submittedName>
        <fullName evidence="2">Uncharacterized protein</fullName>
    </submittedName>
</protein>
<sequence length="79" mass="9069">MNVYTESDRYTVLLHAFDTFEGACEYITQIINVGDCKVLPLIKAWSGGVVTAKWMAKKTEKGIKFELLDSDMTMFNRRK</sequence>
<dbReference type="EMBL" id="QRIN01000040">
    <property type="protein sequence ID" value="RHG64771.1"/>
    <property type="molecule type" value="Genomic_DNA"/>
</dbReference>
<reference evidence="2 3" key="1">
    <citation type="submission" date="2018-08" db="EMBL/GenBank/DDBJ databases">
        <title>A genome reference for cultivated species of the human gut microbiota.</title>
        <authorList>
            <person name="Zou Y."/>
            <person name="Xue W."/>
            <person name="Luo G."/>
        </authorList>
    </citation>
    <scope>NUCLEOTIDE SEQUENCE [LARGE SCALE GENOMIC DNA]</scope>
    <source>
        <strain evidence="2 3">AM22-1</strain>
    </source>
</reference>
<proteinExistence type="predicted"/>
<dbReference type="AlphaFoldDB" id="A0A3R6E382"/>
<comment type="caution">
    <text evidence="2">The sequence shown here is derived from an EMBL/GenBank/DDBJ whole genome shotgun (WGS) entry which is preliminary data.</text>
</comment>
<evidence type="ECO:0000313" key="1">
    <source>
        <dbReference type="EMBL" id="MCW4154044.1"/>
    </source>
</evidence>
<reference evidence="1" key="2">
    <citation type="submission" date="2022-11" db="EMBL/GenBank/DDBJ databases">
        <title>Genomic repertoires linked with pathogenic potency of arthritogenic Prevotella copri isolated from the gut of rheumatoid arthritis patients.</title>
        <authorList>
            <person name="Nii T."/>
            <person name="Maeda Y."/>
            <person name="Motooka D."/>
            <person name="Naito M."/>
            <person name="Matsumoto Y."/>
            <person name="Ogawa T."/>
            <person name="Oguro-Igashira E."/>
            <person name="Kishikawa T."/>
            <person name="Yamashita M."/>
            <person name="Koizumi S."/>
            <person name="Kurakawa T."/>
            <person name="Okumura R."/>
            <person name="Kayama H."/>
            <person name="Murakami M."/>
            <person name="Sakaguchi T."/>
            <person name="Das B."/>
            <person name="Nakamura S."/>
            <person name="Okada Y."/>
            <person name="Kumanogoh A."/>
            <person name="Takeda K."/>
        </authorList>
    </citation>
    <scope>NUCLEOTIDE SEQUENCE</scope>
    <source>
        <strain evidence="1">H012_8</strain>
    </source>
</reference>